<evidence type="ECO:0000256" key="2">
    <source>
        <dbReference type="ARBA" id="ARBA00008180"/>
    </source>
</evidence>
<evidence type="ECO:0000256" key="3">
    <source>
        <dbReference type="ARBA" id="ARBA00022448"/>
    </source>
</evidence>
<dbReference type="AlphaFoldDB" id="D3BBM2"/>
<gene>
    <name evidence="9" type="primary">vps52B</name>
    <name evidence="9" type="ORF">PPL_05891</name>
</gene>
<proteinExistence type="inferred from homology"/>
<feature type="compositionally biased region" description="Polar residues" evidence="6">
    <location>
        <begin position="1"/>
        <end position="16"/>
    </location>
</feature>
<comment type="subcellular location">
    <subcellularLocation>
        <location evidence="1">Golgi apparatus</location>
        <location evidence="1">trans-Golgi network</location>
    </subcellularLocation>
</comment>
<name>D3BBM2_HETP5</name>
<dbReference type="InterPro" id="IPR007258">
    <property type="entry name" value="Vps52"/>
</dbReference>
<dbReference type="STRING" id="670386.D3BBM2"/>
<feature type="region of interest" description="Disordered" evidence="6">
    <location>
        <begin position="1"/>
        <end position="57"/>
    </location>
</feature>
<dbReference type="GO" id="GO:0006896">
    <property type="term" value="P:Golgi to vacuole transport"/>
    <property type="evidence" value="ECO:0007669"/>
    <property type="project" value="TreeGrafter"/>
</dbReference>
<dbReference type="GO" id="GO:0019905">
    <property type="term" value="F:syntaxin binding"/>
    <property type="evidence" value="ECO:0007669"/>
    <property type="project" value="TreeGrafter"/>
</dbReference>
<feature type="compositionally biased region" description="Low complexity" evidence="6">
    <location>
        <begin position="17"/>
        <end position="36"/>
    </location>
</feature>
<comment type="similarity">
    <text evidence="2">Belongs to the VPS52 family.</text>
</comment>
<comment type="caution">
    <text evidence="9">The sequence shown here is derived from an EMBL/GenBank/DDBJ whole genome shotgun (WGS) entry which is preliminary data.</text>
</comment>
<keyword evidence="4" id="KW-0653">Protein transport</keyword>
<evidence type="ECO:0000256" key="1">
    <source>
        <dbReference type="ARBA" id="ARBA00004601"/>
    </source>
</evidence>
<keyword evidence="10" id="KW-1185">Reference proteome</keyword>
<dbReference type="InterPro" id="IPR048361">
    <property type="entry name" value="Vps52_C"/>
</dbReference>
<sequence>MFRSSATNGKSPQPSLINNNNNNNNNNNSYISSNNNMSKTSTPNSNGGGGGSNNHVTYDRPIVQSISHLELNDISGDTAIQSTTPTNSGHASAGGVTTPTLMVTNNSSSSNGDIVSTTTTTTTGHHNHHMMNGGINGLSSVANLSPNLTPMINGVKYPPPKVKSSLLSPSLASSIGSFGNINDCREDDSESVVSSATGGANEDGELELKFDYDFTTSDIPLGGLEDLEELLRQYAPTETIIAECYKKGIDIKQYSEEVESALIKYDQEMKEMYQDIIPDYVNERETFAMMYQTLKESNNLLSGFEEMLLKFQSDLTNISKEMKELQEKSISKSVKCNNRKNVVQKLNRVIDELSMPDDIIHLLSVGEVNDQYLQYLSIFSRKIGHFESQKMNNVAATDDVANNLQKMLSIVLEKINRFFVNQFQMIKSVANLHSKQQEFTLYRQAFFFLYRHSGKLAKQLFEQYKDLVEKLYSSYTKDYISFLTKLQFDPTTKNDLVGTSENKNKGFFSSKTNKLNIKSSIFTVESRYQIMLELDSSAINPQTLRSSSAATTQSNQIKLSYESIFRSMIFFILDTISFESMYVKEFFLTDVDCTNQIFGKSESLYMDNLNSYLSTTYDPIALLLIICITNKYRMKSTSKSDCTDRIFQQSILLTLNRLNFVFSENIDSVKNANIRELCPIEENRPHYVIRRYAELIGSISTLSQHLPQEIIPTIREYLDMFRAVIPKLLMKMSDEIKEKNNRSIFLLNNYDLILTILSENETPNMDDKNYFTVLYEQESDLFAMEQLNSALSSNKQVYSGGNQSSETKERDTREAIHTDHIEMFQSAQEFSTLYSRDRDII</sequence>
<dbReference type="EMBL" id="ADBJ01000026">
    <property type="protein sequence ID" value="EFA81055.1"/>
    <property type="molecule type" value="Genomic_DNA"/>
</dbReference>
<dbReference type="PANTHER" id="PTHR14190">
    <property type="entry name" value="SUPPRESSOR OF ACTIN MUTATIONS 2/VACUOLAR PROTEIN SORTING 52"/>
    <property type="match status" value="1"/>
</dbReference>
<feature type="compositionally biased region" description="Polar residues" evidence="6">
    <location>
        <begin position="794"/>
        <end position="805"/>
    </location>
</feature>
<dbReference type="GO" id="GO:0015031">
    <property type="term" value="P:protein transport"/>
    <property type="evidence" value="ECO:0007669"/>
    <property type="project" value="UniProtKB-KW"/>
</dbReference>
<evidence type="ECO:0000256" key="4">
    <source>
        <dbReference type="ARBA" id="ARBA00022927"/>
    </source>
</evidence>
<dbReference type="InParanoid" id="D3BBM2"/>
<evidence type="ECO:0000256" key="6">
    <source>
        <dbReference type="SAM" id="MobiDB-lite"/>
    </source>
</evidence>
<dbReference type="Pfam" id="PF04129">
    <property type="entry name" value="Vps52_CC"/>
    <property type="match status" value="1"/>
</dbReference>
<organism evidence="9 10">
    <name type="scientific">Heterostelium pallidum (strain ATCC 26659 / Pp 5 / PN500)</name>
    <name type="common">Cellular slime mold</name>
    <name type="synonym">Polysphondylium pallidum</name>
    <dbReference type="NCBI Taxonomy" id="670386"/>
    <lineage>
        <taxon>Eukaryota</taxon>
        <taxon>Amoebozoa</taxon>
        <taxon>Evosea</taxon>
        <taxon>Eumycetozoa</taxon>
        <taxon>Dictyostelia</taxon>
        <taxon>Acytosteliales</taxon>
        <taxon>Acytosteliaceae</taxon>
        <taxon>Heterostelium</taxon>
    </lineage>
</organism>
<evidence type="ECO:0000259" key="8">
    <source>
        <dbReference type="Pfam" id="PF20655"/>
    </source>
</evidence>
<protein>
    <submittedName>
        <fullName evidence="9">Vps52 / Sac2 family protein</fullName>
    </submittedName>
</protein>
<feature type="domain" description="Vps52 coiled-coil" evidence="7">
    <location>
        <begin position="279"/>
        <end position="449"/>
    </location>
</feature>
<dbReference type="OMA" id="IHVVMVE"/>
<keyword evidence="5" id="KW-0333">Golgi apparatus</keyword>
<dbReference type="Proteomes" id="UP000001396">
    <property type="component" value="Unassembled WGS sequence"/>
</dbReference>
<feature type="region of interest" description="Disordered" evidence="6">
    <location>
        <begin position="794"/>
        <end position="813"/>
    </location>
</feature>
<dbReference type="GO" id="GO:0000938">
    <property type="term" value="C:GARP complex"/>
    <property type="evidence" value="ECO:0007669"/>
    <property type="project" value="TreeGrafter"/>
</dbReference>
<evidence type="ECO:0000313" key="9">
    <source>
        <dbReference type="EMBL" id="EFA81055.1"/>
    </source>
</evidence>
<dbReference type="GeneID" id="31361375"/>
<feature type="domain" description="Vps52 C-terminal" evidence="8">
    <location>
        <begin position="468"/>
        <end position="777"/>
    </location>
</feature>
<dbReference type="GO" id="GO:0042147">
    <property type="term" value="P:retrograde transport, endosome to Golgi"/>
    <property type="evidence" value="ECO:0007669"/>
    <property type="project" value="TreeGrafter"/>
</dbReference>
<dbReference type="GO" id="GO:0032456">
    <property type="term" value="P:endocytic recycling"/>
    <property type="evidence" value="ECO:0007669"/>
    <property type="project" value="TreeGrafter"/>
</dbReference>
<dbReference type="PANTHER" id="PTHR14190:SF15">
    <property type="entry name" value="VPS52 _ SAC2 FAMILY PROTEIN"/>
    <property type="match status" value="1"/>
</dbReference>
<reference evidence="9 10" key="1">
    <citation type="journal article" date="2011" name="Genome Res.">
        <title>Phylogeny-wide analysis of social amoeba genomes highlights ancient origins for complex intercellular communication.</title>
        <authorList>
            <person name="Heidel A.J."/>
            <person name="Lawal H.M."/>
            <person name="Felder M."/>
            <person name="Schilde C."/>
            <person name="Helps N.R."/>
            <person name="Tunggal B."/>
            <person name="Rivero F."/>
            <person name="John U."/>
            <person name="Schleicher M."/>
            <person name="Eichinger L."/>
            <person name="Platzer M."/>
            <person name="Noegel A.A."/>
            <person name="Schaap P."/>
            <person name="Gloeckner G."/>
        </authorList>
    </citation>
    <scope>NUCLEOTIDE SEQUENCE [LARGE SCALE GENOMIC DNA]</scope>
    <source>
        <strain evidence="10">ATCC 26659 / Pp 5 / PN500</strain>
    </source>
</reference>
<evidence type="ECO:0000313" key="10">
    <source>
        <dbReference type="Proteomes" id="UP000001396"/>
    </source>
</evidence>
<evidence type="ECO:0000259" key="7">
    <source>
        <dbReference type="Pfam" id="PF04129"/>
    </source>
</evidence>
<evidence type="ECO:0000256" key="5">
    <source>
        <dbReference type="ARBA" id="ARBA00023034"/>
    </source>
</evidence>
<dbReference type="Pfam" id="PF20655">
    <property type="entry name" value="Vps52_C"/>
    <property type="match status" value="1"/>
</dbReference>
<dbReference type="GO" id="GO:0005829">
    <property type="term" value="C:cytosol"/>
    <property type="evidence" value="ECO:0007669"/>
    <property type="project" value="GOC"/>
</dbReference>
<dbReference type="InterPro" id="IPR048319">
    <property type="entry name" value="Vps52_CC"/>
</dbReference>
<dbReference type="RefSeq" id="XP_020433173.1">
    <property type="nucleotide sequence ID" value="XM_020576761.1"/>
</dbReference>
<keyword evidence="3" id="KW-0813">Transport</keyword>
<accession>D3BBM2</accession>
<feature type="region of interest" description="Disordered" evidence="6">
    <location>
        <begin position="78"/>
        <end position="99"/>
    </location>
</feature>